<protein>
    <submittedName>
        <fullName evidence="2">Glyoxalase/bleomycin resistance protein/dioxygenase</fullName>
    </submittedName>
</protein>
<keyword evidence="2" id="KW-0223">Dioxygenase</keyword>
<dbReference type="InterPro" id="IPR052164">
    <property type="entry name" value="Anthracycline_SecMetBiosynth"/>
</dbReference>
<reference evidence="2" key="1">
    <citation type="journal article" date="2018" name="J. Ind. Microbiol. Biotechnol.">
        <title>Genome mining reveals uncommon alkylpyrones as type III PKS products from myxobacteria.</title>
        <authorList>
            <person name="Hug J.J."/>
            <person name="Panter F."/>
            <person name="Krug D."/>
            <person name="Muller R."/>
        </authorList>
    </citation>
    <scope>NUCLEOTIDE SEQUENCE</scope>
    <source>
        <strain evidence="2">MCy8288</strain>
    </source>
</reference>
<dbReference type="InterPro" id="IPR004360">
    <property type="entry name" value="Glyas_Fos-R_dOase_dom"/>
</dbReference>
<dbReference type="GO" id="GO:0051213">
    <property type="term" value="F:dioxygenase activity"/>
    <property type="evidence" value="ECO:0007669"/>
    <property type="project" value="UniProtKB-KW"/>
</dbReference>
<proteinExistence type="predicted"/>
<evidence type="ECO:0000259" key="1">
    <source>
        <dbReference type="PROSITE" id="PS51819"/>
    </source>
</evidence>
<feature type="domain" description="VOC" evidence="1">
    <location>
        <begin position="139"/>
        <end position="266"/>
    </location>
</feature>
<keyword evidence="2" id="KW-0560">Oxidoreductase</keyword>
<dbReference type="InterPro" id="IPR037523">
    <property type="entry name" value="VOC_core"/>
</dbReference>
<accession>A0A3Q8IBY7</accession>
<dbReference type="PANTHER" id="PTHR33993:SF14">
    <property type="entry name" value="GB|AAF24581.1"/>
    <property type="match status" value="1"/>
</dbReference>
<dbReference type="EMBL" id="MH908890">
    <property type="protein sequence ID" value="AYM52982.1"/>
    <property type="molecule type" value="Genomic_DNA"/>
</dbReference>
<sequence length="269" mass="28659">MHGDFIWYELMTPDANGARAFYSKVVGWTIGASEGEPGYAMVEGSEGLVGGMLTLSAEMQRHGARPVWLGYVAVDDVDQALTSIKDVGGKVLMPATDIPQGRFAMVADPQGAVFYVMTPKPPPGQEDKESLAFSYDRKRIGHCAWNELMTPDPAAALSFYGQRFGWVKDGEMEMGPLGKYEFLSHASRRSAARMGSGMIGAVMPMTPGAPGPAWLHYFRVADIDAAKAAIEAHGGQVLIGPSEIPGGDFSMNGVDPQGAVFALVGARKG</sequence>
<dbReference type="PROSITE" id="PS51819">
    <property type="entry name" value="VOC"/>
    <property type="match status" value="2"/>
</dbReference>
<feature type="domain" description="VOC" evidence="1">
    <location>
        <begin position="4"/>
        <end position="119"/>
    </location>
</feature>
<dbReference type="Pfam" id="PF00903">
    <property type="entry name" value="Glyoxalase"/>
    <property type="match status" value="2"/>
</dbReference>
<dbReference type="AlphaFoldDB" id="A0A3Q8IBY7"/>
<dbReference type="SUPFAM" id="SSF54593">
    <property type="entry name" value="Glyoxalase/Bleomycin resistance protein/Dihydroxybiphenyl dioxygenase"/>
    <property type="match status" value="2"/>
</dbReference>
<organism evidence="2">
    <name type="scientific">Myxococcus fulvus</name>
    <dbReference type="NCBI Taxonomy" id="33"/>
    <lineage>
        <taxon>Bacteria</taxon>
        <taxon>Pseudomonadati</taxon>
        <taxon>Myxococcota</taxon>
        <taxon>Myxococcia</taxon>
        <taxon>Myxococcales</taxon>
        <taxon>Cystobacterineae</taxon>
        <taxon>Myxococcaceae</taxon>
        <taxon>Myxococcus</taxon>
    </lineage>
</organism>
<dbReference type="Gene3D" id="3.10.180.10">
    <property type="entry name" value="2,3-Dihydroxybiphenyl 1,2-Dioxygenase, domain 1"/>
    <property type="match status" value="2"/>
</dbReference>
<evidence type="ECO:0000313" key="2">
    <source>
        <dbReference type="EMBL" id="AYM52982.1"/>
    </source>
</evidence>
<dbReference type="CDD" id="cd07247">
    <property type="entry name" value="SgaA_N_like"/>
    <property type="match status" value="1"/>
</dbReference>
<dbReference type="InterPro" id="IPR029068">
    <property type="entry name" value="Glyas_Bleomycin-R_OHBP_Dase"/>
</dbReference>
<dbReference type="PANTHER" id="PTHR33993">
    <property type="entry name" value="GLYOXALASE-RELATED"/>
    <property type="match status" value="1"/>
</dbReference>
<name>A0A3Q8IBY7_MYXFU</name>